<feature type="domain" description="RNase H type-1" evidence="1">
    <location>
        <begin position="92"/>
        <end position="166"/>
    </location>
</feature>
<gene>
    <name evidence="2" type="ORF">PVK06_021743</name>
</gene>
<comment type="caution">
    <text evidence="2">The sequence shown here is derived from an EMBL/GenBank/DDBJ whole genome shotgun (WGS) entry which is preliminary data.</text>
</comment>
<accession>A0ABR0PR91</accession>
<organism evidence="2 3">
    <name type="scientific">Gossypium arboreum</name>
    <name type="common">Tree cotton</name>
    <name type="synonym">Gossypium nanking</name>
    <dbReference type="NCBI Taxonomy" id="29729"/>
    <lineage>
        <taxon>Eukaryota</taxon>
        <taxon>Viridiplantae</taxon>
        <taxon>Streptophyta</taxon>
        <taxon>Embryophyta</taxon>
        <taxon>Tracheophyta</taxon>
        <taxon>Spermatophyta</taxon>
        <taxon>Magnoliopsida</taxon>
        <taxon>eudicotyledons</taxon>
        <taxon>Gunneridae</taxon>
        <taxon>Pentapetalae</taxon>
        <taxon>rosids</taxon>
        <taxon>malvids</taxon>
        <taxon>Malvales</taxon>
        <taxon>Malvaceae</taxon>
        <taxon>Malvoideae</taxon>
        <taxon>Gossypium</taxon>
    </lineage>
</organism>
<evidence type="ECO:0000313" key="3">
    <source>
        <dbReference type="Proteomes" id="UP001358586"/>
    </source>
</evidence>
<dbReference type="Proteomes" id="UP001358586">
    <property type="component" value="Chromosome 6"/>
</dbReference>
<dbReference type="InterPro" id="IPR002156">
    <property type="entry name" value="RNaseH_domain"/>
</dbReference>
<proteinExistence type="predicted"/>
<evidence type="ECO:0000313" key="2">
    <source>
        <dbReference type="EMBL" id="KAK5826811.1"/>
    </source>
</evidence>
<dbReference type="EMBL" id="JARKNE010000006">
    <property type="protein sequence ID" value="KAK5826811.1"/>
    <property type="molecule type" value="Genomic_DNA"/>
</dbReference>
<sequence length="172" mass="20195">MCPTTMKVWRYLDFSWVLNNNIQSIWEWFTWVFNRGTKEQCRLFCCGLWLIWSNRDQLLYEKLQSLEEKLLISDIGRVFTHEDWRTRVVISFDGAFDQQLSRSASGLLVRDMRGDILVSKSVIHENVASPFAAKAHAREQAVRLGILLGLHECDINGDSRTVIKKMPEYRQR</sequence>
<evidence type="ECO:0000259" key="1">
    <source>
        <dbReference type="Pfam" id="PF13456"/>
    </source>
</evidence>
<dbReference type="Pfam" id="PF13456">
    <property type="entry name" value="RVT_3"/>
    <property type="match status" value="1"/>
</dbReference>
<name>A0ABR0PR91_GOSAR</name>
<protein>
    <recommendedName>
        <fullName evidence="1">RNase H type-1 domain-containing protein</fullName>
    </recommendedName>
</protein>
<keyword evidence="3" id="KW-1185">Reference proteome</keyword>
<reference evidence="2 3" key="1">
    <citation type="submission" date="2023-03" db="EMBL/GenBank/DDBJ databases">
        <title>WGS of Gossypium arboreum.</title>
        <authorList>
            <person name="Yu D."/>
        </authorList>
    </citation>
    <scope>NUCLEOTIDE SEQUENCE [LARGE SCALE GENOMIC DNA]</scope>
    <source>
        <tissue evidence="2">Leaf</tissue>
    </source>
</reference>